<dbReference type="SMART" id="SM00065">
    <property type="entry name" value="GAF"/>
    <property type="match status" value="1"/>
</dbReference>
<keyword evidence="16" id="KW-1185">Reference proteome</keyword>
<dbReference type="SMART" id="SM00911">
    <property type="entry name" value="HWE_HK"/>
    <property type="match status" value="1"/>
</dbReference>
<evidence type="ECO:0000259" key="13">
    <source>
        <dbReference type="PROSITE" id="PS50046"/>
    </source>
</evidence>
<dbReference type="Gene3D" id="3.30.565.10">
    <property type="entry name" value="Histidine kinase-like ATPase, C-terminal domain"/>
    <property type="match status" value="1"/>
</dbReference>
<evidence type="ECO:0000256" key="11">
    <source>
        <dbReference type="ARBA" id="ARBA00023170"/>
    </source>
</evidence>
<evidence type="ECO:0000256" key="1">
    <source>
        <dbReference type="ARBA" id="ARBA00000085"/>
    </source>
</evidence>
<dbReference type="GO" id="GO:0009584">
    <property type="term" value="P:detection of visible light"/>
    <property type="evidence" value="ECO:0007669"/>
    <property type="project" value="InterPro"/>
</dbReference>
<reference evidence="15 16" key="2">
    <citation type="submission" date="2015-10" db="EMBL/GenBank/DDBJ databases">
        <title>Draft Genome Sequence of Prosthecomicrobium hirschii ATCC 27832.</title>
        <authorList>
            <person name="Daniel J."/>
            <person name="Givan S.A."/>
            <person name="Brun Y.V."/>
            <person name="Brown P.J."/>
        </authorList>
    </citation>
    <scope>NUCLEOTIDE SEQUENCE [LARGE SCALE GENOMIC DNA]</scope>
    <source>
        <strain evidence="15 16">16</strain>
    </source>
</reference>
<evidence type="ECO:0000256" key="2">
    <source>
        <dbReference type="ARBA" id="ARBA00012438"/>
    </source>
</evidence>
<dbReference type="Pfam" id="PF08446">
    <property type="entry name" value="PAS_2"/>
    <property type="match status" value="1"/>
</dbReference>
<dbReference type="GO" id="GO:0009881">
    <property type="term" value="F:photoreceptor activity"/>
    <property type="evidence" value="ECO:0007669"/>
    <property type="project" value="UniProtKB-KW"/>
</dbReference>
<evidence type="ECO:0000313" key="16">
    <source>
        <dbReference type="Proteomes" id="UP000048984"/>
    </source>
</evidence>
<keyword evidence="9" id="KW-0067">ATP-binding</keyword>
<dbReference type="EC" id="2.7.13.3" evidence="2"/>
<feature type="modified residue" description="4-aspartylphosphate" evidence="12">
    <location>
        <position position="777"/>
    </location>
</feature>
<dbReference type="InterPro" id="IPR029016">
    <property type="entry name" value="GAF-like_dom_sf"/>
</dbReference>
<keyword evidence="11" id="KW-0675">Receptor</keyword>
<name>A0A0P6WA77_9HYPH</name>
<dbReference type="InterPro" id="IPR003018">
    <property type="entry name" value="GAF"/>
</dbReference>
<dbReference type="SMART" id="SM00448">
    <property type="entry name" value="REC"/>
    <property type="match status" value="1"/>
</dbReference>
<dbReference type="GO" id="GO:0004673">
    <property type="term" value="F:protein histidine kinase activity"/>
    <property type="evidence" value="ECO:0007669"/>
    <property type="project" value="UniProtKB-EC"/>
</dbReference>
<dbReference type="Gene3D" id="3.30.450.40">
    <property type="match status" value="1"/>
</dbReference>
<comment type="catalytic activity">
    <reaction evidence="1">
        <text>ATP + protein L-histidine = ADP + protein N-phospho-L-histidine.</text>
        <dbReference type="EC" id="2.7.13.3"/>
    </reaction>
</comment>
<dbReference type="SUPFAM" id="SSF52172">
    <property type="entry name" value="CheY-like"/>
    <property type="match status" value="1"/>
</dbReference>
<evidence type="ECO:0000256" key="5">
    <source>
        <dbReference type="ARBA" id="ARBA00022606"/>
    </source>
</evidence>
<dbReference type="PIRSF" id="PIRSF036397">
    <property type="entry name" value="Bactrphtchrm_rec"/>
    <property type="match status" value="1"/>
</dbReference>
<feature type="domain" description="Phytochrome chromophore attachment site" evidence="13">
    <location>
        <begin position="139"/>
        <end position="296"/>
    </location>
</feature>
<keyword evidence="7" id="KW-0547">Nucleotide-binding</keyword>
<dbReference type="InterPro" id="IPR016132">
    <property type="entry name" value="Phyto_chromo_attachment"/>
</dbReference>
<dbReference type="InterPro" id="IPR013515">
    <property type="entry name" value="Phytochrome_cen-reg"/>
</dbReference>
<dbReference type="Gene3D" id="3.30.450.20">
    <property type="entry name" value="PAS domain"/>
    <property type="match status" value="1"/>
</dbReference>
<dbReference type="Pfam" id="PF00360">
    <property type="entry name" value="PHY"/>
    <property type="match status" value="1"/>
</dbReference>
<evidence type="ECO:0000256" key="4">
    <source>
        <dbReference type="ARBA" id="ARBA00022553"/>
    </source>
</evidence>
<dbReference type="InterPro" id="IPR009219">
    <property type="entry name" value="Bactrphtchr_CheY"/>
</dbReference>
<evidence type="ECO:0000256" key="9">
    <source>
        <dbReference type="ARBA" id="ARBA00022840"/>
    </source>
</evidence>
<dbReference type="PROSITE" id="PS50046">
    <property type="entry name" value="PHYTOCHROME_2"/>
    <property type="match status" value="1"/>
</dbReference>
<protein>
    <recommendedName>
        <fullName evidence="2">histidine kinase</fullName>
        <ecNumber evidence="2">2.7.13.3</ecNumber>
    </recommendedName>
</protein>
<dbReference type="GO" id="GO:0000160">
    <property type="term" value="P:phosphorelay signal transduction system"/>
    <property type="evidence" value="ECO:0007669"/>
    <property type="project" value="InterPro"/>
</dbReference>
<organism evidence="15 16">
    <name type="scientific">Prosthecodimorpha hirschii</name>
    <dbReference type="NCBI Taxonomy" id="665126"/>
    <lineage>
        <taxon>Bacteria</taxon>
        <taxon>Pseudomonadati</taxon>
        <taxon>Pseudomonadota</taxon>
        <taxon>Alphaproteobacteria</taxon>
        <taxon>Hyphomicrobiales</taxon>
        <taxon>Ancalomicrobiaceae</taxon>
        <taxon>Prosthecodimorpha</taxon>
    </lineage>
</organism>
<dbReference type="Pfam" id="PF00072">
    <property type="entry name" value="Response_reg"/>
    <property type="match status" value="1"/>
</dbReference>
<evidence type="ECO:0000256" key="6">
    <source>
        <dbReference type="ARBA" id="ARBA00022679"/>
    </source>
</evidence>
<evidence type="ECO:0000313" key="15">
    <source>
        <dbReference type="EMBL" id="KPL51380.1"/>
    </source>
</evidence>
<dbReference type="EMBL" id="LJYW01000001">
    <property type="protein sequence ID" value="KPL51380.1"/>
    <property type="molecule type" value="Genomic_DNA"/>
</dbReference>
<evidence type="ECO:0000256" key="3">
    <source>
        <dbReference type="ARBA" id="ARBA00022543"/>
    </source>
</evidence>
<dbReference type="Pfam" id="PF01590">
    <property type="entry name" value="GAF"/>
    <property type="match status" value="1"/>
</dbReference>
<dbReference type="PANTHER" id="PTHR41523:SF8">
    <property type="entry name" value="ETHYLENE RESPONSE SENSOR PROTEIN"/>
    <property type="match status" value="1"/>
</dbReference>
<keyword evidence="6" id="KW-0808">Transferase</keyword>
<dbReference type="Gene3D" id="3.40.50.2300">
    <property type="match status" value="1"/>
</dbReference>
<dbReference type="InterPro" id="IPR001789">
    <property type="entry name" value="Sig_transdc_resp-reg_receiver"/>
</dbReference>
<dbReference type="InterPro" id="IPR035965">
    <property type="entry name" value="PAS-like_dom_sf"/>
</dbReference>
<dbReference type="SUPFAM" id="SSF55785">
    <property type="entry name" value="PYP-like sensor domain (PAS domain)"/>
    <property type="match status" value="1"/>
</dbReference>
<evidence type="ECO:0000256" key="8">
    <source>
        <dbReference type="ARBA" id="ARBA00022777"/>
    </source>
</evidence>
<dbReference type="STRING" id="665126.ABB55_03340"/>
<dbReference type="GO" id="GO:0006355">
    <property type="term" value="P:regulation of DNA-templated transcription"/>
    <property type="evidence" value="ECO:0007669"/>
    <property type="project" value="InterPro"/>
</dbReference>
<gene>
    <name evidence="15" type="ORF">ABB55_03340</name>
</gene>
<dbReference type="SUPFAM" id="SSF55781">
    <property type="entry name" value="GAF domain-like"/>
    <property type="match status" value="2"/>
</dbReference>
<keyword evidence="4 12" id="KW-0597">Phosphoprotein</keyword>
<dbReference type="InterPro" id="IPR036890">
    <property type="entry name" value="HATPase_C_sf"/>
</dbReference>
<keyword evidence="5" id="KW-0716">Sensory transduction</keyword>
<accession>A0A0P6WA77</accession>
<dbReference type="InterPro" id="IPR013654">
    <property type="entry name" value="PAS_2"/>
</dbReference>
<evidence type="ECO:0000256" key="12">
    <source>
        <dbReference type="PROSITE-ProRule" id="PRU00169"/>
    </source>
</evidence>
<evidence type="ECO:0000256" key="7">
    <source>
        <dbReference type="ARBA" id="ARBA00022741"/>
    </source>
</evidence>
<sequence>MASSVDLTTCDREPIHIPGSIQSHGVLIACSGGDMRVLRCSDNAEQALGLASDPIGQRLADLVGEALVHDLNNALAKSSTPRRPSLMRSIPLGSRLWDIAVHAQAGTVIVEFEAASADAPDSTLEIARALIARTQSLVEPKTLSQSVPRLLQALLGYDRVMLYEFAADDSGKVIGEAKVPHLESFLGQHFPAADIPKQARDLYIKNTIRVISDASGPSSAIRPERDASGEPLDLSYAHLRSVSPIHLEYLRNMGVGASMSISIIVNGRLWGLLACHHYAPKVLTMAQRTAAELYGDFLSLHLTAMHHRRRAEASIRARVLLDKMLAEMSFQHDVEQFLRQSLPTISTLVACDGVGLWLNGVWTPYGSTPPAAVMPRLAKVMSGLAQNAVMATHALFDLMPNAMAFVAEAAGALVVPLSQLPRDYLFFFRKEKIQTLEWGGDPNKTYASGPMGDRLSPRKSFAVWKEIVKGQSDPWSEDDRTTAEALLTGLREVILRHTEVLAAERKRAEVRQRILNDELNHRVKNILALIKSLVNQKPDDRETLEGFMGSLRGRILALSNAHDQVVRSEGGGSLRQLLMAELSPYDANQIVLDGPDVGLDSRAYSVMALVLHELATNAAKYGALSVVGGKLEIGFAAEEDGSCTIRWVESGGPRVRSPTRKGFGSVLLDRSVPFDLNGTSEVVYGESGVSAKINIPARFLMEHLPAREPGAVERQPSADAIDFPRSSALLVEDQLVIALDVEEMLRGIGVETSVTVATAQDALKAITHSAPDFAILDVNLGHGTSLSVAEELIRLKVPFIFATGYGDSTMIPAAMGAVPILRKPYTEDCLREALRRVVGTDARVGVDPAP</sequence>
<proteinExistence type="predicted"/>
<evidence type="ECO:0000256" key="10">
    <source>
        <dbReference type="ARBA" id="ARBA00022991"/>
    </source>
</evidence>
<dbReference type="PROSITE" id="PS50110">
    <property type="entry name" value="RESPONSE_REGULATORY"/>
    <property type="match status" value="1"/>
</dbReference>
<dbReference type="PANTHER" id="PTHR41523">
    <property type="entry name" value="TWO-COMPONENT SYSTEM SENSOR PROTEIN"/>
    <property type="match status" value="1"/>
</dbReference>
<dbReference type="GO" id="GO:0005524">
    <property type="term" value="F:ATP binding"/>
    <property type="evidence" value="ECO:0007669"/>
    <property type="project" value="UniProtKB-KW"/>
</dbReference>
<evidence type="ECO:0000259" key="14">
    <source>
        <dbReference type="PROSITE" id="PS50110"/>
    </source>
</evidence>
<dbReference type="InterPro" id="IPR011102">
    <property type="entry name" value="Sig_transdc_His_kinase_HWE"/>
</dbReference>
<dbReference type="Gene3D" id="3.30.450.270">
    <property type="match status" value="1"/>
</dbReference>
<keyword evidence="8" id="KW-0418">Kinase</keyword>
<dbReference type="InterPro" id="IPR043150">
    <property type="entry name" value="Phytochrome_PHY_sf"/>
</dbReference>
<keyword evidence="10" id="KW-0157">Chromophore</keyword>
<comment type="caution">
    <text evidence="15">The sequence shown here is derived from an EMBL/GenBank/DDBJ whole genome shotgun (WGS) entry which is preliminary data.</text>
</comment>
<keyword evidence="3" id="KW-0600">Photoreceptor protein</keyword>
<dbReference type="RefSeq" id="WP_054357542.1">
    <property type="nucleotide sequence ID" value="NZ_LJYW01000001.1"/>
</dbReference>
<dbReference type="AlphaFoldDB" id="A0A0P6WA77"/>
<dbReference type="InterPro" id="IPR011006">
    <property type="entry name" value="CheY-like_superfamily"/>
</dbReference>
<dbReference type="Pfam" id="PF07536">
    <property type="entry name" value="HWE_HK"/>
    <property type="match status" value="1"/>
</dbReference>
<dbReference type="Proteomes" id="UP000048984">
    <property type="component" value="Unassembled WGS sequence"/>
</dbReference>
<reference evidence="15 16" key="1">
    <citation type="submission" date="2015-09" db="EMBL/GenBank/DDBJ databases">
        <authorList>
            <person name="Jackson K.R."/>
            <person name="Lunt B.L."/>
            <person name="Fisher J.N.B."/>
            <person name="Gardner A.V."/>
            <person name="Bailey M.E."/>
            <person name="Deus L.M."/>
            <person name="Earl A.S."/>
            <person name="Gibby P.D."/>
            <person name="Hartmann K.A."/>
            <person name="Liu J.E."/>
            <person name="Manci A.M."/>
            <person name="Nielsen D.A."/>
            <person name="Solomon M.B."/>
            <person name="Breakwell D.P."/>
            <person name="Burnett S.H."/>
            <person name="Grose J.H."/>
        </authorList>
    </citation>
    <scope>NUCLEOTIDE SEQUENCE [LARGE SCALE GENOMIC DNA]</scope>
    <source>
        <strain evidence="15 16">16</strain>
    </source>
</reference>
<feature type="domain" description="Response regulatory" evidence="14">
    <location>
        <begin position="727"/>
        <end position="838"/>
    </location>
</feature>